<dbReference type="PANTHER" id="PTHR46117:SF3">
    <property type="entry name" value="FI24210P1"/>
    <property type="match status" value="1"/>
</dbReference>
<dbReference type="STRING" id="663331.D4AW75"/>
<dbReference type="RefSeq" id="XP_003013255.1">
    <property type="nucleotide sequence ID" value="XM_003013209.1"/>
</dbReference>
<keyword evidence="6" id="KW-1133">Transmembrane helix</keyword>
<feature type="compositionally biased region" description="Polar residues" evidence="5">
    <location>
        <begin position="808"/>
        <end position="823"/>
    </location>
</feature>
<keyword evidence="4" id="KW-0539">Nucleus</keyword>
<feature type="compositionally biased region" description="Basic and acidic residues" evidence="5">
    <location>
        <begin position="603"/>
        <end position="612"/>
    </location>
</feature>
<dbReference type="GO" id="GO:0000981">
    <property type="term" value="F:DNA-binding transcription factor activity, RNA polymerase II-specific"/>
    <property type="evidence" value="ECO:0007669"/>
    <property type="project" value="TreeGrafter"/>
</dbReference>
<dbReference type="GO" id="GO:0005634">
    <property type="term" value="C:nucleus"/>
    <property type="evidence" value="ECO:0007669"/>
    <property type="project" value="UniProtKB-SubCell"/>
</dbReference>
<feature type="compositionally biased region" description="Basic and acidic residues" evidence="5">
    <location>
        <begin position="267"/>
        <end position="281"/>
    </location>
</feature>
<feature type="compositionally biased region" description="Polar residues" evidence="5">
    <location>
        <begin position="644"/>
        <end position="661"/>
    </location>
</feature>
<dbReference type="InterPro" id="IPR036638">
    <property type="entry name" value="HLH_DNA-bd_sf"/>
</dbReference>
<dbReference type="Pfam" id="PF00010">
    <property type="entry name" value="HLH"/>
    <property type="match status" value="1"/>
</dbReference>
<feature type="region of interest" description="Disordered" evidence="5">
    <location>
        <begin position="255"/>
        <end position="284"/>
    </location>
</feature>
<name>D4AW75_ARTBC</name>
<evidence type="ECO:0000256" key="5">
    <source>
        <dbReference type="SAM" id="MobiDB-lite"/>
    </source>
</evidence>
<evidence type="ECO:0000256" key="2">
    <source>
        <dbReference type="ARBA" id="ARBA00023015"/>
    </source>
</evidence>
<dbReference type="GeneID" id="9519209"/>
<comment type="subcellular location">
    <subcellularLocation>
        <location evidence="1">Nucleus</location>
    </subcellularLocation>
</comment>
<comment type="caution">
    <text evidence="8">The sequence shown here is derived from an EMBL/GenBank/DDBJ whole genome shotgun (WGS) entry which is preliminary data.</text>
</comment>
<feature type="region of interest" description="Disordered" evidence="5">
    <location>
        <begin position="644"/>
        <end position="668"/>
    </location>
</feature>
<keyword evidence="3" id="KW-0804">Transcription</keyword>
<reference evidence="9" key="1">
    <citation type="journal article" date="2011" name="Genome Biol.">
        <title>Comparative and functional genomics provide insights into the pathogenicity of dermatophytic fungi.</title>
        <authorList>
            <person name="Burmester A."/>
            <person name="Shelest E."/>
            <person name="Gloeckner G."/>
            <person name="Heddergott C."/>
            <person name="Schindler S."/>
            <person name="Staib P."/>
            <person name="Heidel A."/>
            <person name="Felder M."/>
            <person name="Petzold A."/>
            <person name="Szafranski K."/>
            <person name="Feuermann M."/>
            <person name="Pedruzzi I."/>
            <person name="Priebe S."/>
            <person name="Groth M."/>
            <person name="Winkler R."/>
            <person name="Li W."/>
            <person name="Kniemeyer O."/>
            <person name="Schroeckh V."/>
            <person name="Hertweck C."/>
            <person name="Hube B."/>
            <person name="White T.C."/>
            <person name="Platzer M."/>
            <person name="Guthke R."/>
            <person name="Heitman J."/>
            <person name="Woestemeyer J."/>
            <person name="Zipfel P.F."/>
            <person name="Monod M."/>
            <person name="Brakhage A.A."/>
        </authorList>
    </citation>
    <scope>NUCLEOTIDE SEQUENCE [LARGE SCALE GENOMIC DNA]</scope>
    <source>
        <strain evidence="9">ATCC MYA-4681 / CBS 112371</strain>
    </source>
</reference>
<evidence type="ECO:0000313" key="8">
    <source>
        <dbReference type="EMBL" id="EFE32615.1"/>
    </source>
</evidence>
<evidence type="ECO:0000256" key="4">
    <source>
        <dbReference type="ARBA" id="ARBA00023242"/>
    </source>
</evidence>
<evidence type="ECO:0000256" key="6">
    <source>
        <dbReference type="SAM" id="Phobius"/>
    </source>
</evidence>
<dbReference type="PANTHER" id="PTHR46117">
    <property type="entry name" value="FI24210P1"/>
    <property type="match status" value="1"/>
</dbReference>
<feature type="region of interest" description="Disordered" evidence="5">
    <location>
        <begin position="475"/>
        <end position="551"/>
    </location>
</feature>
<feature type="region of interest" description="Disordered" evidence="5">
    <location>
        <begin position="769"/>
        <end position="839"/>
    </location>
</feature>
<keyword evidence="6" id="KW-0812">Transmembrane</keyword>
<evidence type="ECO:0000256" key="3">
    <source>
        <dbReference type="ARBA" id="ARBA00023163"/>
    </source>
</evidence>
<dbReference type="EMBL" id="ABSU01000014">
    <property type="protein sequence ID" value="EFE32615.1"/>
    <property type="molecule type" value="Genomic_DNA"/>
</dbReference>
<feature type="transmembrane region" description="Helical" evidence="6">
    <location>
        <begin position="103"/>
        <end position="123"/>
    </location>
</feature>
<proteinExistence type="predicted"/>
<feature type="region of interest" description="Disordered" evidence="5">
    <location>
        <begin position="572"/>
        <end position="612"/>
    </location>
</feature>
<dbReference type="SUPFAM" id="SSF47459">
    <property type="entry name" value="HLH, helix-loop-helix DNA-binding domain"/>
    <property type="match status" value="1"/>
</dbReference>
<dbReference type="HOGENOM" id="CLU_017389_0_0_1"/>
<evidence type="ECO:0000256" key="1">
    <source>
        <dbReference type="ARBA" id="ARBA00004123"/>
    </source>
</evidence>
<dbReference type="AlphaFoldDB" id="D4AW75"/>
<dbReference type="Proteomes" id="UP000008866">
    <property type="component" value="Unassembled WGS sequence"/>
</dbReference>
<evidence type="ECO:0000259" key="7">
    <source>
        <dbReference type="PROSITE" id="PS50888"/>
    </source>
</evidence>
<protein>
    <recommendedName>
        <fullName evidence="7">BHLH domain-containing protein</fullName>
    </recommendedName>
</protein>
<sequence length="839" mass="92376">MIDTSISIERTFTEADPIFLDLAALLSESSRPAAALTASLWLIPCDWHAEHSHPSSTLAPSGKGNLVTLVSTLSRPLCTSLYTSWPSIKPAVRPLSRSANPHIVLRGLIVSTCCFLALLAVWLSDQGSARRLCDTNHLSLPGEIPESSTLDNQETDARPPLLINPRTLSAVCLHQRPSTFFSFFDRLQLVRLRRPRRLSSFSAGFNPFRLHRLQRPFSQLRNFDVAIETTQTDETARRHRLRRRGYRIQRLHGRIQEEEKKKKKKKTTSELETHLQRDRQGMGDISATMIKSEPDEPNNPHQFMMSPSAYGIPTPSYGNQFGGSGTGTGTGAGANGSEGIDPSELTMQQNGFVSHHHPFGSQNLSSSFTLGNAGIDTDELLDLEINGQNLSRDDGLDQRQPTAISMSHQGQMSHIYSSTPDGAPIQSPFLRSSFNYDQFRQVQHTPQATSPHMNAMNVHFDQNYSVAGKAARNSFQGDARSPVTPKTPGIGIGGLNINTPDSGSYSSQPIRAVSLQSQHQKSMSGQWNGTPGSAQSLMESPISSPGGHHASHHANIHEMLKSAKHASLPAKVDSLHGHHHSSSSQSLESQEAKRRRRRASHNMVERRRRDNINERIQDLSHLVPQHRLEDEKIRKQLVNNSALSTSSGANASSPPNHNPATSLLAGPSARRATAGNITMGLPIEEKEKGPNKGDILNGAVGWTRDLMWALHRKLEQEDQLAEYIASLGGQWPFEQTEEDRRMRTEVFDAMEANDGVNFSYSRGVGSGLRVPKHTTISGESLPQSNSPSQDQSQPQTQPQTQSQTQTSGNSPGFNSSQFWNSSGHIGLSVKEEDEYAMEI</sequence>
<gene>
    <name evidence="8" type="ORF">ARB_00440</name>
</gene>
<organism evidence="8 9">
    <name type="scientific">Arthroderma benhamiae (strain ATCC MYA-4681 / CBS 112371)</name>
    <name type="common">Trichophyton mentagrophytes</name>
    <dbReference type="NCBI Taxonomy" id="663331"/>
    <lineage>
        <taxon>Eukaryota</taxon>
        <taxon>Fungi</taxon>
        <taxon>Dikarya</taxon>
        <taxon>Ascomycota</taxon>
        <taxon>Pezizomycotina</taxon>
        <taxon>Eurotiomycetes</taxon>
        <taxon>Eurotiomycetidae</taxon>
        <taxon>Onygenales</taxon>
        <taxon>Arthrodermataceae</taxon>
        <taxon>Trichophyton</taxon>
    </lineage>
</organism>
<feature type="domain" description="BHLH" evidence="7">
    <location>
        <begin position="596"/>
        <end position="706"/>
    </location>
</feature>
<keyword evidence="2" id="KW-0805">Transcription regulation</keyword>
<dbReference type="SMART" id="SM00353">
    <property type="entry name" value="HLH"/>
    <property type="match status" value="1"/>
</dbReference>
<dbReference type="PROSITE" id="PS50888">
    <property type="entry name" value="BHLH"/>
    <property type="match status" value="1"/>
</dbReference>
<dbReference type="eggNOG" id="KOG1318">
    <property type="taxonomic scope" value="Eukaryota"/>
</dbReference>
<dbReference type="InterPro" id="IPR051732">
    <property type="entry name" value="USF"/>
</dbReference>
<dbReference type="GO" id="GO:0046983">
    <property type="term" value="F:protein dimerization activity"/>
    <property type="evidence" value="ECO:0007669"/>
    <property type="project" value="InterPro"/>
</dbReference>
<keyword evidence="9" id="KW-1185">Reference proteome</keyword>
<feature type="compositionally biased region" description="Low complexity" evidence="5">
    <location>
        <begin position="782"/>
        <end position="807"/>
    </location>
</feature>
<dbReference type="CDD" id="cd11387">
    <property type="entry name" value="bHLHzip_USF_MITF"/>
    <property type="match status" value="1"/>
</dbReference>
<dbReference type="GO" id="GO:0000978">
    <property type="term" value="F:RNA polymerase II cis-regulatory region sequence-specific DNA binding"/>
    <property type="evidence" value="ECO:0007669"/>
    <property type="project" value="TreeGrafter"/>
</dbReference>
<dbReference type="Gene3D" id="4.10.280.10">
    <property type="entry name" value="Helix-loop-helix DNA-binding domain"/>
    <property type="match status" value="1"/>
</dbReference>
<evidence type="ECO:0000313" key="9">
    <source>
        <dbReference type="Proteomes" id="UP000008866"/>
    </source>
</evidence>
<dbReference type="InterPro" id="IPR011598">
    <property type="entry name" value="bHLH_dom"/>
</dbReference>
<dbReference type="KEGG" id="abe:ARB_00440"/>
<keyword evidence="6" id="KW-0472">Membrane</keyword>
<accession>D4AW75</accession>
<feature type="compositionally biased region" description="Polar residues" evidence="5">
    <location>
        <begin position="496"/>
        <end position="538"/>
    </location>
</feature>